<feature type="transmembrane region" description="Helical" evidence="6">
    <location>
        <begin position="264"/>
        <end position="292"/>
    </location>
</feature>
<dbReference type="Pfam" id="PF04791">
    <property type="entry name" value="LMBR1"/>
    <property type="match status" value="1"/>
</dbReference>
<protein>
    <submittedName>
        <fullName evidence="7">LMBR1-like membrane protein</fullName>
    </submittedName>
</protein>
<feature type="transmembrane region" description="Helical" evidence="6">
    <location>
        <begin position="38"/>
        <end position="59"/>
    </location>
</feature>
<sequence>MNFYYSFSICILSILFIACILYYYLVKKNIGKINFIEHFILCFSLFTIISPIILLQFDINTVDSAIDVEKILYTSWIVIFVLTQIFAWIILPILEEYSKSQKNNFYDKIKEAIWINVKLYIIISIVVLIILFIGFVFRLYDNNSIVSYGIDISNLSGICLLILFLSHGLSEIPKEHIKHFLIDNKLNFHYAELGNLLEIKKNNNNDSCKEKLDELILQEKNNIKLCKNNVSYKILNYVVTIIFSILSMFIIFNQFCISLNYANINILLLSFINANVIVGFIIISYMIYCIIWSYFQISIFDNTVYAMGYFNVTQLSNIFVFLTRLVLPLCYDYLWMTNINQRKYTRFIKFYGYMELTKHFNIILHIIIPVIIVFISIGLYFNLSFIKIAYAVILRNNKIMDDFDEQMYKIEGENYYNSIISIS</sequence>
<keyword evidence="4 6" id="KW-1133">Transmembrane helix</keyword>
<dbReference type="PANTHER" id="PTHR21355">
    <property type="entry name" value="G-PROTEIN COUPLED RECEPTOR-ASSOCIATED PROTEIN LMBRD2"/>
    <property type="match status" value="1"/>
</dbReference>
<evidence type="ECO:0000256" key="5">
    <source>
        <dbReference type="ARBA" id="ARBA00023136"/>
    </source>
</evidence>
<dbReference type="InterPro" id="IPR051584">
    <property type="entry name" value="GPCR-associated_LMBR1"/>
</dbReference>
<accession>A0A2H4UVB2</accession>
<evidence type="ECO:0000256" key="3">
    <source>
        <dbReference type="ARBA" id="ARBA00022692"/>
    </source>
</evidence>
<feature type="transmembrane region" description="Helical" evidence="6">
    <location>
        <begin position="6"/>
        <end position="26"/>
    </location>
</feature>
<keyword evidence="3 6" id="KW-0812">Transmembrane</keyword>
<gene>
    <name evidence="7" type="ORF">BMW23_0758</name>
</gene>
<feature type="transmembrane region" description="Helical" evidence="6">
    <location>
        <begin position="71"/>
        <end position="94"/>
    </location>
</feature>
<keyword evidence="5 6" id="KW-0472">Membrane</keyword>
<reference evidence="7" key="1">
    <citation type="journal article" date="2017" name="Elife">
        <title>The kinetoplastid-infecting Bodo saltans virus (BsV), a window into the most abundant giant viruses in the sea.</title>
        <authorList>
            <person name="Deeg C.M."/>
            <person name="Chow C.-E.T."/>
            <person name="Suttle C.A."/>
        </authorList>
    </citation>
    <scope>NUCLEOTIDE SEQUENCE</scope>
    <source>
        <strain evidence="7">NG1</strain>
    </source>
</reference>
<comment type="subcellular location">
    <subcellularLocation>
        <location evidence="1">Membrane</location>
        <topology evidence="1">Multi-pass membrane protein</topology>
    </subcellularLocation>
</comment>
<feature type="transmembrane region" description="Helical" evidence="6">
    <location>
        <begin position="234"/>
        <end position="252"/>
    </location>
</feature>
<feature type="transmembrane region" description="Helical" evidence="6">
    <location>
        <begin position="115"/>
        <end position="139"/>
    </location>
</feature>
<evidence type="ECO:0000256" key="4">
    <source>
        <dbReference type="ARBA" id="ARBA00022989"/>
    </source>
</evidence>
<evidence type="ECO:0000313" key="8">
    <source>
        <dbReference type="Proteomes" id="UP000240325"/>
    </source>
</evidence>
<proteinExistence type="inferred from homology"/>
<name>A0A2H4UVB2_9VIRU</name>
<feature type="transmembrane region" description="Helical" evidence="6">
    <location>
        <begin position="304"/>
        <end position="327"/>
    </location>
</feature>
<feature type="transmembrane region" description="Helical" evidence="6">
    <location>
        <begin position="145"/>
        <end position="165"/>
    </location>
</feature>
<feature type="transmembrane region" description="Helical" evidence="6">
    <location>
        <begin position="362"/>
        <end position="390"/>
    </location>
</feature>
<comment type="similarity">
    <text evidence="2">Belongs to the LIMR family.</text>
</comment>
<dbReference type="Proteomes" id="UP000240325">
    <property type="component" value="Segment"/>
</dbReference>
<evidence type="ECO:0000256" key="1">
    <source>
        <dbReference type="ARBA" id="ARBA00004141"/>
    </source>
</evidence>
<dbReference type="GO" id="GO:0016020">
    <property type="term" value="C:membrane"/>
    <property type="evidence" value="ECO:0007669"/>
    <property type="project" value="UniProtKB-SubCell"/>
</dbReference>
<organism evidence="7">
    <name type="scientific">Bodo saltans virus</name>
    <dbReference type="NCBI Taxonomy" id="2024608"/>
    <lineage>
        <taxon>Viruses</taxon>
        <taxon>Varidnaviria</taxon>
        <taxon>Bamfordvirae</taxon>
        <taxon>Nucleocytoviricota</taxon>
        <taxon>Megaviricetes</taxon>
        <taxon>Imitervirales</taxon>
        <taxon>Mimiviridae</taxon>
        <taxon>Klosneuvirinae</taxon>
        <taxon>Theiavirus</taxon>
        <taxon>Theiavirus salishense</taxon>
    </lineage>
</organism>
<evidence type="ECO:0000256" key="2">
    <source>
        <dbReference type="ARBA" id="ARBA00010487"/>
    </source>
</evidence>
<dbReference type="EMBL" id="MF782455">
    <property type="protein sequence ID" value="ATZ80804.1"/>
    <property type="molecule type" value="Genomic_DNA"/>
</dbReference>
<keyword evidence="8" id="KW-1185">Reference proteome</keyword>
<evidence type="ECO:0000256" key="6">
    <source>
        <dbReference type="SAM" id="Phobius"/>
    </source>
</evidence>
<evidence type="ECO:0000313" key="7">
    <source>
        <dbReference type="EMBL" id="ATZ80804.1"/>
    </source>
</evidence>
<dbReference type="PANTHER" id="PTHR21355:SF0">
    <property type="entry name" value="G-PROTEIN COUPLED RECEPTOR-ASSOCIATED PROTEIN LMBRD2"/>
    <property type="match status" value="1"/>
</dbReference>
<dbReference type="InterPro" id="IPR006876">
    <property type="entry name" value="LMBR1-like_membr_prot"/>
</dbReference>